<feature type="domain" description="2EXR" evidence="1">
    <location>
        <begin position="4"/>
        <end position="143"/>
    </location>
</feature>
<protein>
    <recommendedName>
        <fullName evidence="1">2EXR domain-containing protein</fullName>
    </recommendedName>
</protein>
<sequence length="261" mass="29802">MKAFHPFPRLPWELRARIWELTVEPREVEVDIAYKQRITTDMAEKYKSTLALSSSPTWLSVLRLRSSTAVPAPLQACREARIHLTEDVGGGGLGPYYSKAFHQLPAALLYGKFKVPLPPGLRLELGLGLEPRYVWVNFEMDMISIGQSIFAYFAPYYQDIKRLKFARERSDWFVRFESRHLRNFTNVREVHVVCLDGLDGWHEGAEECGFPSSCSMENVLLIDGKTGKTSKSCKTVSQRLRRLQLPSLRRPTGNPNSCIVL</sequence>
<gene>
    <name evidence="2" type="ORF">QBC32DRAFT_348992</name>
</gene>
<accession>A0AAN6NP67</accession>
<dbReference type="AlphaFoldDB" id="A0AAN6NP67"/>
<evidence type="ECO:0000259" key="1">
    <source>
        <dbReference type="Pfam" id="PF20150"/>
    </source>
</evidence>
<comment type="caution">
    <text evidence="2">The sequence shown here is derived from an EMBL/GenBank/DDBJ whole genome shotgun (WGS) entry which is preliminary data.</text>
</comment>
<dbReference type="EMBL" id="MU859212">
    <property type="protein sequence ID" value="KAK3949479.1"/>
    <property type="molecule type" value="Genomic_DNA"/>
</dbReference>
<dbReference type="Proteomes" id="UP001303222">
    <property type="component" value="Unassembled WGS sequence"/>
</dbReference>
<dbReference type="PANTHER" id="PTHR35910:SF1">
    <property type="entry name" value="2EXR DOMAIN-CONTAINING PROTEIN"/>
    <property type="match status" value="1"/>
</dbReference>
<evidence type="ECO:0000313" key="2">
    <source>
        <dbReference type="EMBL" id="KAK3949479.1"/>
    </source>
</evidence>
<keyword evidence="3" id="KW-1185">Reference proteome</keyword>
<dbReference type="Pfam" id="PF20150">
    <property type="entry name" value="2EXR"/>
    <property type="match status" value="1"/>
</dbReference>
<organism evidence="2 3">
    <name type="scientific">Pseudoneurospora amorphoporcata</name>
    <dbReference type="NCBI Taxonomy" id="241081"/>
    <lineage>
        <taxon>Eukaryota</taxon>
        <taxon>Fungi</taxon>
        <taxon>Dikarya</taxon>
        <taxon>Ascomycota</taxon>
        <taxon>Pezizomycotina</taxon>
        <taxon>Sordariomycetes</taxon>
        <taxon>Sordariomycetidae</taxon>
        <taxon>Sordariales</taxon>
        <taxon>Sordariaceae</taxon>
        <taxon>Pseudoneurospora</taxon>
    </lineage>
</organism>
<reference evidence="2" key="2">
    <citation type="submission" date="2023-06" db="EMBL/GenBank/DDBJ databases">
        <authorList>
            <consortium name="Lawrence Berkeley National Laboratory"/>
            <person name="Mondo S.J."/>
            <person name="Hensen N."/>
            <person name="Bonometti L."/>
            <person name="Westerberg I."/>
            <person name="Brannstrom I.O."/>
            <person name="Guillou S."/>
            <person name="Cros-Aarteil S."/>
            <person name="Calhoun S."/>
            <person name="Haridas S."/>
            <person name="Kuo A."/>
            <person name="Pangilinan J."/>
            <person name="Riley R."/>
            <person name="Labutti K."/>
            <person name="Andreopoulos B."/>
            <person name="Lipzen A."/>
            <person name="Chen C."/>
            <person name="Yanf M."/>
            <person name="Daum C."/>
            <person name="Ng V."/>
            <person name="Clum A."/>
            <person name="Steindorff A."/>
            <person name="Ohm R."/>
            <person name="Martin F."/>
            <person name="Silar P."/>
            <person name="Natvig D."/>
            <person name="Lalanne C."/>
            <person name="Gautier V."/>
            <person name="Ament-Velasquez S.L."/>
            <person name="Kruys A."/>
            <person name="Hutchinson M.I."/>
            <person name="Powell A.J."/>
            <person name="Barry K."/>
            <person name="Miller A.N."/>
            <person name="Grigoriev I.V."/>
            <person name="Debuchy R."/>
            <person name="Gladieux P."/>
            <person name="Thoren M.H."/>
            <person name="Johannesson H."/>
        </authorList>
    </citation>
    <scope>NUCLEOTIDE SEQUENCE</scope>
    <source>
        <strain evidence="2">CBS 626.80</strain>
    </source>
</reference>
<name>A0AAN6NP67_9PEZI</name>
<dbReference type="PANTHER" id="PTHR35910">
    <property type="entry name" value="2EXR DOMAIN-CONTAINING PROTEIN"/>
    <property type="match status" value="1"/>
</dbReference>
<reference evidence="2" key="1">
    <citation type="journal article" date="2023" name="Mol. Phylogenet. Evol.">
        <title>Genome-scale phylogeny and comparative genomics of the fungal order Sordariales.</title>
        <authorList>
            <person name="Hensen N."/>
            <person name="Bonometti L."/>
            <person name="Westerberg I."/>
            <person name="Brannstrom I.O."/>
            <person name="Guillou S."/>
            <person name="Cros-Aarteil S."/>
            <person name="Calhoun S."/>
            <person name="Haridas S."/>
            <person name="Kuo A."/>
            <person name="Mondo S."/>
            <person name="Pangilinan J."/>
            <person name="Riley R."/>
            <person name="LaButti K."/>
            <person name="Andreopoulos B."/>
            <person name="Lipzen A."/>
            <person name="Chen C."/>
            <person name="Yan M."/>
            <person name="Daum C."/>
            <person name="Ng V."/>
            <person name="Clum A."/>
            <person name="Steindorff A."/>
            <person name="Ohm R.A."/>
            <person name="Martin F."/>
            <person name="Silar P."/>
            <person name="Natvig D.O."/>
            <person name="Lalanne C."/>
            <person name="Gautier V."/>
            <person name="Ament-Velasquez S.L."/>
            <person name="Kruys A."/>
            <person name="Hutchinson M.I."/>
            <person name="Powell A.J."/>
            <person name="Barry K."/>
            <person name="Miller A.N."/>
            <person name="Grigoriev I.V."/>
            <person name="Debuchy R."/>
            <person name="Gladieux P."/>
            <person name="Hiltunen Thoren M."/>
            <person name="Johannesson H."/>
        </authorList>
    </citation>
    <scope>NUCLEOTIDE SEQUENCE</scope>
    <source>
        <strain evidence="2">CBS 626.80</strain>
    </source>
</reference>
<dbReference type="InterPro" id="IPR045518">
    <property type="entry name" value="2EXR"/>
</dbReference>
<evidence type="ECO:0000313" key="3">
    <source>
        <dbReference type="Proteomes" id="UP001303222"/>
    </source>
</evidence>
<proteinExistence type="predicted"/>